<evidence type="ECO:0000313" key="12">
    <source>
        <dbReference type="Proteomes" id="UP001054252"/>
    </source>
</evidence>
<comment type="similarity">
    <text evidence="1">Belongs to the glycosyl hydrolase 10 (cellulase F) family.</text>
</comment>
<evidence type="ECO:0000256" key="2">
    <source>
        <dbReference type="ARBA" id="ARBA00022651"/>
    </source>
</evidence>
<dbReference type="Gene3D" id="3.20.20.80">
    <property type="entry name" value="Glycosidases"/>
    <property type="match status" value="2"/>
</dbReference>
<evidence type="ECO:0000256" key="4">
    <source>
        <dbReference type="ARBA" id="ARBA00022801"/>
    </source>
</evidence>
<name>A0AAV5L991_9ROSI</name>
<evidence type="ECO:0000259" key="10">
    <source>
        <dbReference type="PROSITE" id="PS51760"/>
    </source>
</evidence>
<feature type="active site" description="Nucleophile" evidence="8">
    <location>
        <position position="659"/>
    </location>
</feature>
<evidence type="ECO:0000256" key="7">
    <source>
        <dbReference type="ARBA" id="ARBA00023326"/>
    </source>
</evidence>
<keyword evidence="7" id="KW-0624">Polysaccharide degradation</keyword>
<evidence type="ECO:0000256" key="3">
    <source>
        <dbReference type="ARBA" id="ARBA00022737"/>
    </source>
</evidence>
<evidence type="ECO:0000313" key="11">
    <source>
        <dbReference type="EMBL" id="GKV33476.1"/>
    </source>
</evidence>
<dbReference type="Gene3D" id="2.60.120.260">
    <property type="entry name" value="Galactose-binding domain-like"/>
    <property type="match status" value="4"/>
</dbReference>
<evidence type="ECO:0000256" key="1">
    <source>
        <dbReference type="ARBA" id="ARBA00007495"/>
    </source>
</evidence>
<evidence type="ECO:0000256" key="5">
    <source>
        <dbReference type="ARBA" id="ARBA00023277"/>
    </source>
</evidence>
<gene>
    <name evidence="11" type="ORF">SLEP1_g41991</name>
</gene>
<proteinExistence type="inferred from homology"/>
<accession>A0AAV5L991</accession>
<protein>
    <recommendedName>
        <fullName evidence="10">GH10 domain-containing protein</fullName>
    </recommendedName>
</protein>
<dbReference type="SUPFAM" id="SSF49785">
    <property type="entry name" value="Galactose-binding domain-like"/>
    <property type="match status" value="4"/>
</dbReference>
<dbReference type="PROSITE" id="PS51760">
    <property type="entry name" value="GH10_2"/>
    <property type="match status" value="2"/>
</dbReference>
<keyword evidence="5" id="KW-0119">Carbohydrate metabolism</keyword>
<dbReference type="PANTHER" id="PTHR31490">
    <property type="entry name" value="GLYCOSYL HYDROLASE"/>
    <property type="match status" value="1"/>
</dbReference>
<keyword evidence="4" id="KW-0378">Hydrolase</keyword>
<dbReference type="GO" id="GO:0031176">
    <property type="term" value="F:endo-1,4-beta-xylanase activity"/>
    <property type="evidence" value="ECO:0007669"/>
    <property type="project" value="UniProtKB-ARBA"/>
</dbReference>
<evidence type="ECO:0000256" key="9">
    <source>
        <dbReference type="SAM" id="SignalP"/>
    </source>
</evidence>
<dbReference type="InterPro" id="IPR003305">
    <property type="entry name" value="CenC_carb-bd"/>
</dbReference>
<evidence type="ECO:0000256" key="6">
    <source>
        <dbReference type="ARBA" id="ARBA00023295"/>
    </source>
</evidence>
<keyword evidence="3" id="KW-0677">Repeat</keyword>
<keyword evidence="12" id="KW-1185">Reference proteome</keyword>
<comment type="caution">
    <text evidence="11">The sequence shown here is derived from an EMBL/GenBank/DDBJ whole genome shotgun (WGS) entry which is preliminary data.</text>
</comment>
<dbReference type="FunFam" id="2.60.120.260:FF:000146">
    <property type="entry name" value="Glycosyl hydrolase family 10 protein"/>
    <property type="match status" value="1"/>
</dbReference>
<feature type="chain" id="PRO_5043686066" description="GH10 domain-containing protein" evidence="9">
    <location>
        <begin position="23"/>
        <end position="1541"/>
    </location>
</feature>
<dbReference type="InterPro" id="IPR017853">
    <property type="entry name" value="GH"/>
</dbReference>
<sequence>MGFSSFPHLLLLSVLVVHLGLTVETALPPNSQAVLRVNGRRQVQSDPCVPIGNQSKSEGRLKVGSDNIILNPRFENGLSNWTGKGCNIFLYESMGDGNVLPPYGKFFASATNRTASWNGIEQEITGRVQTNIAYEVTAVVRIYGGNLASADVQITLWVQSPDMREQYIKIAITQATENDWVQLQGKLLLNGAPSRVIIFLEGPPPGTDILISSLVVKHAEKTPRPPRPAMKDAPFGVNIIENSDLEDETNWWFPLGNCALSIGIGSPLQLPPMAIESLGPHEPLSGRYILAKNRTDSWMGAAQMITDRLKLYLTYQVSAWVRIGPGSTSPQIVNVALGVDGKWINGGQVEINDDVWHEVGGSFRIEKQPSKIMVYVQGPAPGVDLMVSGLQIFPVDRKARFRFLKRQTDKIRKRNVILRFSGSEASNVTGNFVEVKQAENSFPFGSCITRASIDNEHLVDFLVKNFNWVVFGNELKWPWIERQQGILNYKDADDLLNFCENYNLEIRGHCIFWEMEYAVQSWVQSLNGSDLLTAVQKHLTDLLMRYKGKFKHYDVDNEMLHGSFYKDRLGKDIQANMFKMANQLDPSATLFVNDYHVEDGSDTRSSPEKYIQQILDLKSQGALVEGIGIQGHIESPVGPIVRSALDKLGTLGLPIWFTELDVSSTNEYVRADDLEVMLREAFAHPSVEGIILWGFWELYMSRQNAYLVNAEGKINEAGRRYLALKKEWLSYANGHIDALGEFRFRGFYGTYNVEISSPTGKLNKTFVVEKGFPLAASQLEFPKPIESRSILILILRSEETMENPPTEIGNGNEEITRMACVAAGDENIILNPNFEDGLNNWSANGCKIVLHDSMADGKIVPQTGKVFAAATERTQTWNGLQQEITARVQRKLAYDVTTVVRIYGNNVTNATVQATLYVQAPGRRDQYIVISNVQATDKDWIQLKGKFLLNGSASKVVIYVEGPPPGTDILVNSFVVKHAGKTPPSPPPVIENPAYGVNIITNSELTDGTNGWFPLGNCNLSVATGSPRILPPMARESLGVHGPLSGRYITVTNRTQTWMGPAQIITDKLKLFLTYQVSAWVRIGKGASGPQNVNVALGVDSQWVNGGQVEINDDIWHEIGGSFRIEKQPSKVMVYVQGPAPGVDLMLAGLQIFPVDRVSRFKHLARLTDKNRKRDVILKFSRADSSSLVGTSLRVTQTQNSFPIGSCISRTNIDNEDFVDFFVKHFNWAVFGNELKWYWTEPQQGNFNYKDADDLLAFCQSHNIDARGHCIFWEVESAVQSWIKSLNKNDLMTAVQNRLTGLLTRYKGKFTHYDVNNEMLHGSFYQDRLGKDIRANMFKTAHQLDPSATLFVNDYHVEDGCDPKACPEKYIAHILDLQEQGAPVGGIGVQGHIDSPVGPVVSSSLDKLAILGLPIWFTELDVSSNNEYIRGQDMEVMLREAFAHPAVDGIMLWGFWELFMSRDNSCLVNAEGDINEAGKRLLSVKQEWLTNSHGHINEQGQFQFRGFHGTYEVEVGSGSKKVTKTFVVDKDDSPLVLSIDL</sequence>
<dbReference type="FunFam" id="3.20.20.80:FF:000104">
    <property type="entry name" value="Endo-1,4-beta-xylanase A"/>
    <property type="match status" value="2"/>
</dbReference>
<dbReference type="Pfam" id="PF02018">
    <property type="entry name" value="CBM_4_9"/>
    <property type="match status" value="4"/>
</dbReference>
<keyword evidence="9" id="KW-0732">Signal</keyword>
<keyword evidence="2" id="KW-0858">Xylan degradation</keyword>
<dbReference type="InterPro" id="IPR001000">
    <property type="entry name" value="GH10_dom"/>
</dbReference>
<dbReference type="InterPro" id="IPR044846">
    <property type="entry name" value="GH10"/>
</dbReference>
<dbReference type="InterPro" id="IPR008979">
    <property type="entry name" value="Galactose-bd-like_sf"/>
</dbReference>
<dbReference type="Pfam" id="PF00331">
    <property type="entry name" value="Glyco_hydro_10"/>
    <property type="match status" value="2"/>
</dbReference>
<organism evidence="11 12">
    <name type="scientific">Rubroshorea leprosula</name>
    <dbReference type="NCBI Taxonomy" id="152421"/>
    <lineage>
        <taxon>Eukaryota</taxon>
        <taxon>Viridiplantae</taxon>
        <taxon>Streptophyta</taxon>
        <taxon>Embryophyta</taxon>
        <taxon>Tracheophyta</taxon>
        <taxon>Spermatophyta</taxon>
        <taxon>Magnoliopsida</taxon>
        <taxon>eudicotyledons</taxon>
        <taxon>Gunneridae</taxon>
        <taxon>Pentapetalae</taxon>
        <taxon>rosids</taxon>
        <taxon>malvids</taxon>
        <taxon>Malvales</taxon>
        <taxon>Dipterocarpaceae</taxon>
        <taxon>Rubroshorea</taxon>
    </lineage>
</organism>
<evidence type="ECO:0000256" key="8">
    <source>
        <dbReference type="PROSITE-ProRule" id="PRU10061"/>
    </source>
</evidence>
<dbReference type="FunFam" id="2.60.120.260:FF:000103">
    <property type="entry name" value="Glycosyl hydrolase family 10 protein"/>
    <property type="match status" value="2"/>
</dbReference>
<feature type="active site" description="Nucleophile" evidence="8">
    <location>
        <position position="1419"/>
    </location>
</feature>
<dbReference type="InterPro" id="IPR031158">
    <property type="entry name" value="GH10_AS"/>
</dbReference>
<dbReference type="PANTHER" id="PTHR31490:SF1">
    <property type="entry name" value="ENDO-1,4-BETA-XYLANASE 1"/>
    <property type="match status" value="1"/>
</dbReference>
<dbReference type="PROSITE" id="PS00591">
    <property type="entry name" value="GH10_1"/>
    <property type="match status" value="2"/>
</dbReference>
<dbReference type="SMART" id="SM00633">
    <property type="entry name" value="Glyco_10"/>
    <property type="match status" value="2"/>
</dbReference>
<keyword evidence="6" id="KW-0326">Glycosidase</keyword>
<feature type="signal peptide" evidence="9">
    <location>
        <begin position="1"/>
        <end position="22"/>
    </location>
</feature>
<dbReference type="EMBL" id="BPVZ01000101">
    <property type="protein sequence ID" value="GKV33476.1"/>
    <property type="molecule type" value="Genomic_DNA"/>
</dbReference>
<dbReference type="Proteomes" id="UP001054252">
    <property type="component" value="Unassembled WGS sequence"/>
</dbReference>
<dbReference type="GO" id="GO:0045493">
    <property type="term" value="P:xylan catabolic process"/>
    <property type="evidence" value="ECO:0007669"/>
    <property type="project" value="UniProtKB-KW"/>
</dbReference>
<feature type="domain" description="GH10" evidence="10">
    <location>
        <begin position="429"/>
        <end position="724"/>
    </location>
</feature>
<feature type="domain" description="GH10" evidence="10">
    <location>
        <begin position="1187"/>
        <end position="1484"/>
    </location>
</feature>
<reference evidence="11 12" key="1">
    <citation type="journal article" date="2021" name="Commun. Biol.">
        <title>The genome of Shorea leprosula (Dipterocarpaceae) highlights the ecological relevance of drought in aseasonal tropical rainforests.</title>
        <authorList>
            <person name="Ng K.K.S."/>
            <person name="Kobayashi M.J."/>
            <person name="Fawcett J.A."/>
            <person name="Hatakeyama M."/>
            <person name="Paape T."/>
            <person name="Ng C.H."/>
            <person name="Ang C.C."/>
            <person name="Tnah L.H."/>
            <person name="Lee C.T."/>
            <person name="Nishiyama T."/>
            <person name="Sese J."/>
            <person name="O'Brien M.J."/>
            <person name="Copetti D."/>
            <person name="Mohd Noor M.I."/>
            <person name="Ong R.C."/>
            <person name="Putra M."/>
            <person name="Sireger I.Z."/>
            <person name="Indrioko S."/>
            <person name="Kosugi Y."/>
            <person name="Izuno A."/>
            <person name="Isagi Y."/>
            <person name="Lee S.L."/>
            <person name="Shimizu K.K."/>
        </authorList>
    </citation>
    <scope>NUCLEOTIDE SEQUENCE [LARGE SCALE GENOMIC DNA]</scope>
    <source>
        <strain evidence="11">214</strain>
    </source>
</reference>
<dbReference type="SUPFAM" id="SSF51445">
    <property type="entry name" value="(Trans)glycosidases"/>
    <property type="match status" value="2"/>
</dbReference>